<dbReference type="PANTHER" id="PTHR43658:SF8">
    <property type="entry name" value="17-BETA-HYDROXYSTEROID DEHYDROGENASE 14-RELATED"/>
    <property type="match status" value="1"/>
</dbReference>
<dbReference type="Gene3D" id="3.40.50.720">
    <property type="entry name" value="NAD(P)-binding Rossmann-like Domain"/>
    <property type="match status" value="1"/>
</dbReference>
<dbReference type="AlphaFoldDB" id="A0A3S5D3K6"/>
<dbReference type="OrthoDB" id="9795647at2"/>
<gene>
    <name evidence="4" type="primary">fabG_8</name>
    <name evidence="4" type="ORF">DEVEQU_03014</name>
</gene>
<dbReference type="SUPFAM" id="SSF51735">
    <property type="entry name" value="NAD(P)-binding Rossmann-fold domains"/>
    <property type="match status" value="1"/>
</dbReference>
<dbReference type="InterPro" id="IPR020904">
    <property type="entry name" value="Sc_DH/Rdtase_CS"/>
</dbReference>
<dbReference type="FunFam" id="3.40.50.720:FF:000215">
    <property type="entry name" value="3-hydroxyacyl-CoA dehydrogenase type-2"/>
    <property type="match status" value="1"/>
</dbReference>
<dbReference type="Proteomes" id="UP000268844">
    <property type="component" value="Unassembled WGS sequence"/>
</dbReference>
<dbReference type="EC" id="1.1.1.100" evidence="4"/>
<organism evidence="4 5">
    <name type="scientific">Devosia equisanguinis</name>
    <dbReference type="NCBI Taxonomy" id="2490941"/>
    <lineage>
        <taxon>Bacteria</taxon>
        <taxon>Pseudomonadati</taxon>
        <taxon>Pseudomonadota</taxon>
        <taxon>Alphaproteobacteria</taxon>
        <taxon>Hyphomicrobiales</taxon>
        <taxon>Devosiaceae</taxon>
        <taxon>Devosia</taxon>
    </lineage>
</organism>
<proteinExistence type="inferred from homology"/>
<dbReference type="EMBL" id="UZWD01000037">
    <property type="protein sequence ID" value="VDS05868.1"/>
    <property type="molecule type" value="Genomic_DNA"/>
</dbReference>
<comment type="similarity">
    <text evidence="1 3">Belongs to the short-chain dehydrogenases/reductases (SDR) family.</text>
</comment>
<evidence type="ECO:0000313" key="4">
    <source>
        <dbReference type="EMBL" id="VDS05868.1"/>
    </source>
</evidence>
<dbReference type="PANTHER" id="PTHR43658">
    <property type="entry name" value="SHORT-CHAIN DEHYDROGENASE/REDUCTASE"/>
    <property type="match status" value="1"/>
</dbReference>
<evidence type="ECO:0000256" key="1">
    <source>
        <dbReference type="ARBA" id="ARBA00006484"/>
    </source>
</evidence>
<evidence type="ECO:0000256" key="2">
    <source>
        <dbReference type="ARBA" id="ARBA00023002"/>
    </source>
</evidence>
<name>A0A3S5D3K6_9HYPH</name>
<dbReference type="RefSeq" id="WP_126151398.1">
    <property type="nucleotide sequence ID" value="NZ_JBHTMH010000002.1"/>
</dbReference>
<reference evidence="4 5" key="1">
    <citation type="submission" date="2018-12" db="EMBL/GenBank/DDBJ databases">
        <authorList>
            <person name="Criscuolo A."/>
        </authorList>
    </citation>
    <scope>NUCLEOTIDE SEQUENCE [LARGE SCALE GENOMIC DNA]</scope>
    <source>
        <strain evidence="4">ACIP1116281</strain>
    </source>
</reference>
<dbReference type="InterPro" id="IPR002347">
    <property type="entry name" value="SDR_fam"/>
</dbReference>
<keyword evidence="5" id="KW-1185">Reference proteome</keyword>
<dbReference type="Pfam" id="PF00106">
    <property type="entry name" value="adh_short"/>
    <property type="match status" value="1"/>
</dbReference>
<dbReference type="PROSITE" id="PS00061">
    <property type="entry name" value="ADH_SHORT"/>
    <property type="match status" value="1"/>
</dbReference>
<dbReference type="PRINTS" id="PR00080">
    <property type="entry name" value="SDRFAMILY"/>
</dbReference>
<protein>
    <submittedName>
        <fullName evidence="4">3-oxoacyl-[acyl-carrier-protein] reductase FabG</fullName>
        <ecNumber evidence="4">1.1.1.100</ecNumber>
    </submittedName>
</protein>
<evidence type="ECO:0000313" key="5">
    <source>
        <dbReference type="Proteomes" id="UP000268844"/>
    </source>
</evidence>
<dbReference type="PRINTS" id="PR00081">
    <property type="entry name" value="GDHRDH"/>
</dbReference>
<sequence length="253" mass="25655">MDVSGKTVFVTGAASGLGAETARALSGAGARAAVFDRDAEKGEAVAAELGGKFFAVDVSSADSAEAAVNAAVDALGPPSVLVNCAGIGTAARIVGREGPMALDAFSRVINVNLIGSFNMMRLCAHTMSLAEPDANGQRGVIISTASVAAYDGQIGQAAYAASKGGIVALTLPAARELARFGIRVLTIAPGLFLTPLLAELPQEVQDGLASAIPNPSRLGKPSEFAALVRSMVENDYLNGEVVRLDGALRMAAK</sequence>
<keyword evidence="2 4" id="KW-0560">Oxidoreductase</keyword>
<accession>A0A3S5D3K6</accession>
<dbReference type="GO" id="GO:0004316">
    <property type="term" value="F:3-oxoacyl-[acyl-carrier-protein] reductase (NADPH) activity"/>
    <property type="evidence" value="ECO:0007669"/>
    <property type="project" value="UniProtKB-EC"/>
</dbReference>
<dbReference type="InterPro" id="IPR036291">
    <property type="entry name" value="NAD(P)-bd_dom_sf"/>
</dbReference>
<evidence type="ECO:0000256" key="3">
    <source>
        <dbReference type="RuleBase" id="RU000363"/>
    </source>
</evidence>